<evidence type="ECO:0000256" key="5">
    <source>
        <dbReference type="ARBA" id="ARBA00022692"/>
    </source>
</evidence>
<feature type="transmembrane region" description="Helical" evidence="8">
    <location>
        <begin position="67"/>
        <end position="86"/>
    </location>
</feature>
<organism evidence="9 10">
    <name type="scientific">Flavobacterium magnesitis</name>
    <dbReference type="NCBI Taxonomy" id="3138077"/>
    <lineage>
        <taxon>Bacteria</taxon>
        <taxon>Pseudomonadati</taxon>
        <taxon>Bacteroidota</taxon>
        <taxon>Flavobacteriia</taxon>
        <taxon>Flavobacteriales</taxon>
        <taxon>Flavobacteriaceae</taxon>
        <taxon>Flavobacterium</taxon>
    </lineage>
</organism>
<feature type="transmembrane region" description="Helical" evidence="8">
    <location>
        <begin position="231"/>
        <end position="254"/>
    </location>
</feature>
<keyword evidence="4 8" id="KW-1003">Cell membrane</keyword>
<feature type="transmembrane region" description="Helical" evidence="8">
    <location>
        <begin position="295"/>
        <end position="316"/>
    </location>
</feature>
<comment type="similarity">
    <text evidence="2 8">Belongs to the alanine or glycine:cation symporter (AGCS) (TC 2.A.25) family.</text>
</comment>
<dbReference type="RefSeq" id="WP_373391211.1">
    <property type="nucleotide sequence ID" value="NZ_JBCFQJ010000007.1"/>
</dbReference>
<evidence type="ECO:0000256" key="2">
    <source>
        <dbReference type="ARBA" id="ARBA00009261"/>
    </source>
</evidence>
<evidence type="ECO:0000313" key="9">
    <source>
        <dbReference type="EMBL" id="MFA9194108.1"/>
    </source>
</evidence>
<evidence type="ECO:0000313" key="10">
    <source>
        <dbReference type="Proteomes" id="UP001574170"/>
    </source>
</evidence>
<dbReference type="PANTHER" id="PTHR30330:SF7">
    <property type="entry name" value="SODIUM_PROTON-DEPENDENT ALANINE CARRIER PROTEIN YRBD-RELATED"/>
    <property type="match status" value="1"/>
</dbReference>
<dbReference type="PRINTS" id="PR00175">
    <property type="entry name" value="NAALASMPORT"/>
</dbReference>
<name>A0ABV4TJ99_9FLAO</name>
<dbReference type="Proteomes" id="UP001574170">
    <property type="component" value="Unassembled WGS sequence"/>
</dbReference>
<keyword evidence="5 8" id="KW-0812">Transmembrane</keyword>
<evidence type="ECO:0000256" key="3">
    <source>
        <dbReference type="ARBA" id="ARBA00022448"/>
    </source>
</evidence>
<protein>
    <submittedName>
        <fullName evidence="9">Alanine/glycine:cation symporter family protein</fullName>
    </submittedName>
</protein>
<accession>A0ABV4TJ99</accession>
<feature type="transmembrane region" description="Helical" evidence="8">
    <location>
        <begin position="12"/>
        <end position="30"/>
    </location>
</feature>
<keyword evidence="8" id="KW-0769">Symport</keyword>
<dbReference type="InterPro" id="IPR001463">
    <property type="entry name" value="Na/Ala_symport"/>
</dbReference>
<comment type="subcellular location">
    <subcellularLocation>
        <location evidence="1 8">Cell membrane</location>
        <topology evidence="1 8">Multi-pass membrane protein</topology>
    </subcellularLocation>
</comment>
<dbReference type="EMBL" id="JBCFQK010000007">
    <property type="protein sequence ID" value="MFA9194108.1"/>
    <property type="molecule type" value="Genomic_DNA"/>
</dbReference>
<evidence type="ECO:0000256" key="4">
    <source>
        <dbReference type="ARBA" id="ARBA00022475"/>
    </source>
</evidence>
<feature type="transmembrane region" description="Helical" evidence="8">
    <location>
        <begin position="360"/>
        <end position="380"/>
    </location>
</feature>
<dbReference type="PANTHER" id="PTHR30330">
    <property type="entry name" value="AGSS FAMILY TRANSPORTER, SODIUM-ALANINE"/>
    <property type="match status" value="1"/>
</dbReference>
<feature type="transmembrane region" description="Helical" evidence="8">
    <location>
        <begin position="136"/>
        <end position="156"/>
    </location>
</feature>
<dbReference type="NCBIfam" id="TIGR00835">
    <property type="entry name" value="agcS"/>
    <property type="match status" value="1"/>
</dbReference>
<feature type="transmembrane region" description="Helical" evidence="8">
    <location>
        <begin position="396"/>
        <end position="414"/>
    </location>
</feature>
<gene>
    <name evidence="9" type="ORF">AAGV33_06795</name>
</gene>
<evidence type="ECO:0000256" key="6">
    <source>
        <dbReference type="ARBA" id="ARBA00022989"/>
    </source>
</evidence>
<dbReference type="PROSITE" id="PS00873">
    <property type="entry name" value="NA_ALANINE_SYMP"/>
    <property type="match status" value="1"/>
</dbReference>
<keyword evidence="7 8" id="KW-0472">Membrane</keyword>
<evidence type="ECO:0000256" key="7">
    <source>
        <dbReference type="ARBA" id="ARBA00023136"/>
    </source>
</evidence>
<proteinExistence type="inferred from homology"/>
<feature type="transmembrane region" description="Helical" evidence="8">
    <location>
        <begin position="92"/>
        <end position="115"/>
    </location>
</feature>
<keyword evidence="10" id="KW-1185">Reference proteome</keyword>
<evidence type="ECO:0000256" key="1">
    <source>
        <dbReference type="ARBA" id="ARBA00004651"/>
    </source>
</evidence>
<evidence type="ECO:0000256" key="8">
    <source>
        <dbReference type="RuleBase" id="RU363064"/>
    </source>
</evidence>
<feature type="transmembrane region" description="Helical" evidence="8">
    <location>
        <begin position="420"/>
        <end position="442"/>
    </location>
</feature>
<feature type="transmembrane region" description="Helical" evidence="8">
    <location>
        <begin position="176"/>
        <end position="195"/>
    </location>
</feature>
<comment type="caution">
    <text evidence="9">The sequence shown here is derived from an EMBL/GenBank/DDBJ whole genome shotgun (WGS) entry which is preliminary data.</text>
</comment>
<sequence length="487" mass="52918">MEEFVGMINDVIWSNGLIILCLGTGLYFSIRTRFLQLRHIKEMCRLLFDGKSTDSGVSSFQALAMSLAGRVGTGNIAGVATAIAFGGPGAMFWMWMVAFLGASTAYVEATLAQIYKEKHLGEFRGGPAFYIERGLGMKWFGILFAIVSVVSAGAFLPGVQANSVAEGIKNAFNVETWISGLGMVVLFGTIVFGGVKRIAKFTEYVVPFMAIGYILLALIIIAVNFDQLAGVISLVFKSAFDMEAGFGAVFGLAIQWGVKRGIYSNEAGQGTAPHIAAAANVSHPAKQGLVQSFSVYIDTLFVCSATGFMILITGMYNVYDPSFAAGGASEFLYHGLNNIAVGPAYTQNAMDTVFPGFGSYFVAIALFFFAFTTVIAYYYIAETNISYLTRKIESPVFYYVLKVIMMLVIMYGAVNQAKLAWAIGDIGVGLMAWFNIVAILLLQKPALKALLDYEKQKKQGKDPVFVPEEIGVTNAHIWNTLNKEREK</sequence>
<feature type="transmembrane region" description="Helical" evidence="8">
    <location>
        <begin position="204"/>
        <end position="225"/>
    </location>
</feature>
<dbReference type="Gene3D" id="1.20.1740.10">
    <property type="entry name" value="Amino acid/polyamine transporter I"/>
    <property type="match status" value="1"/>
</dbReference>
<keyword evidence="3 8" id="KW-0813">Transport</keyword>
<reference evidence="9 10" key="1">
    <citation type="submission" date="2024-04" db="EMBL/GenBank/DDBJ databases">
        <title>New Clade of Flavobacterium.</title>
        <authorList>
            <person name="Matos L."/>
            <person name="Proenca D.N."/>
            <person name="Fransisco R.M."/>
            <person name="Chung A.P."/>
            <person name="Maccario L."/>
            <person name="Sorensen S.J."/>
            <person name="Morais P.V."/>
        </authorList>
    </citation>
    <scope>NUCLEOTIDE SEQUENCE [LARGE SCALE GENOMIC DNA]</scope>
    <source>
        <strain evidence="9 10">FBOR7N2.3</strain>
    </source>
</reference>
<dbReference type="Pfam" id="PF01235">
    <property type="entry name" value="Na_Ala_symp"/>
    <property type="match status" value="1"/>
</dbReference>
<keyword evidence="6 8" id="KW-1133">Transmembrane helix</keyword>